<dbReference type="InterPro" id="IPR000182">
    <property type="entry name" value="GNAT_dom"/>
</dbReference>
<dbReference type="SUPFAM" id="SSF55729">
    <property type="entry name" value="Acyl-CoA N-acyltransferases (Nat)"/>
    <property type="match status" value="1"/>
</dbReference>
<evidence type="ECO:0000313" key="3">
    <source>
        <dbReference type="Proteomes" id="UP001064087"/>
    </source>
</evidence>
<dbReference type="Pfam" id="PF13302">
    <property type="entry name" value="Acetyltransf_3"/>
    <property type="match status" value="1"/>
</dbReference>
<proteinExistence type="predicted"/>
<dbReference type="RefSeq" id="WP_263047884.1">
    <property type="nucleotide sequence ID" value="NZ_CP106738.1"/>
</dbReference>
<gene>
    <name evidence="2" type="ORF">N7U68_19420</name>
</gene>
<dbReference type="PANTHER" id="PTHR43441">
    <property type="entry name" value="RIBOSOMAL-PROTEIN-SERINE ACETYLTRANSFERASE"/>
    <property type="match status" value="1"/>
</dbReference>
<feature type="domain" description="N-acetyltransferase" evidence="1">
    <location>
        <begin position="39"/>
        <end position="197"/>
    </location>
</feature>
<evidence type="ECO:0000259" key="1">
    <source>
        <dbReference type="PROSITE" id="PS51186"/>
    </source>
</evidence>
<name>A0ABY6DHC4_9RHOB</name>
<evidence type="ECO:0000313" key="2">
    <source>
        <dbReference type="EMBL" id="UXX83210.1"/>
    </source>
</evidence>
<dbReference type="Proteomes" id="UP001064087">
    <property type="component" value="Chromosome"/>
</dbReference>
<dbReference type="PANTHER" id="PTHR43441:SF2">
    <property type="entry name" value="FAMILY ACETYLTRANSFERASE, PUTATIVE (AFU_ORTHOLOGUE AFUA_7G00850)-RELATED"/>
    <property type="match status" value="1"/>
</dbReference>
<dbReference type="InterPro" id="IPR016181">
    <property type="entry name" value="Acyl_CoA_acyltransferase"/>
</dbReference>
<organism evidence="2 3">
    <name type="scientific">Roseovarius pelagicus</name>
    <dbReference type="NCBI Taxonomy" id="2980108"/>
    <lineage>
        <taxon>Bacteria</taxon>
        <taxon>Pseudomonadati</taxon>
        <taxon>Pseudomonadota</taxon>
        <taxon>Alphaproteobacteria</taxon>
        <taxon>Rhodobacterales</taxon>
        <taxon>Roseobacteraceae</taxon>
        <taxon>Roseovarius</taxon>
    </lineage>
</organism>
<keyword evidence="3" id="KW-1185">Reference proteome</keyword>
<sequence>MNQQTTRRLNDLQQPIGDEVANWTGAQPIADLSMAGTYAKLEPLSKSTHLEDLFEAISVDTTGRIWTYMPVGPFADKQQFAEWMEWACASKDPLFAAILDNRTGKAVGFASYLRIAPEPGVIEVGYIAFSPLLQRTPIATEAMYLMMKHVFEDLGYRRYEWKLDDLNAPSHKAAKRLGFTYDGLFRQALVYKGRNRDTAWYSILDTDWPRLKIGFEKWLSSENMAGEGQQQQRLADLMPA</sequence>
<dbReference type="EMBL" id="CP106738">
    <property type="protein sequence ID" value="UXX83210.1"/>
    <property type="molecule type" value="Genomic_DNA"/>
</dbReference>
<protein>
    <submittedName>
        <fullName evidence="2">GNAT family N-acetyltransferase</fullName>
    </submittedName>
</protein>
<dbReference type="InterPro" id="IPR051908">
    <property type="entry name" value="Ribosomal_N-acetyltransferase"/>
</dbReference>
<accession>A0ABY6DHC4</accession>
<dbReference type="Gene3D" id="3.40.630.30">
    <property type="match status" value="1"/>
</dbReference>
<reference evidence="2" key="1">
    <citation type="submission" date="2022-10" db="EMBL/GenBank/DDBJ databases">
        <title>Roseovarius pelagicus sp. nov., isolated from Arctic seawater.</title>
        <authorList>
            <person name="Hong Y.W."/>
            <person name="Hwang C.Y."/>
        </authorList>
    </citation>
    <scope>NUCLEOTIDE SEQUENCE</scope>
    <source>
        <strain evidence="2">HL-MP18</strain>
    </source>
</reference>
<dbReference type="PROSITE" id="PS51186">
    <property type="entry name" value="GNAT"/>
    <property type="match status" value="1"/>
</dbReference>